<keyword evidence="2" id="KW-1185">Reference proteome</keyword>
<sequence>MTSDDPAWSLTDDALVLILHAGDVHDSLRAPDTFSTLRPGQLGGATERQAWPRETAVLRLIATVEAFANAASELSFRLKGLPVPKEPFTWPARKKHYTLYHGFSLESCDGWRPVEAGIDLRNCLAHGLGNLTDLLLKDESLGARMKELDVVVSGNRMHFARSTVPTLVIACRKFVRSLEQQLVAQL</sequence>
<dbReference type="EMBL" id="BAABKG010000004">
    <property type="protein sequence ID" value="GAA5152509.1"/>
    <property type="molecule type" value="Genomic_DNA"/>
</dbReference>
<gene>
    <name evidence="1" type="ORF">GCM10023340_32960</name>
</gene>
<protein>
    <submittedName>
        <fullName evidence="1">Uncharacterized protein</fullName>
    </submittedName>
</protein>
<evidence type="ECO:0000313" key="2">
    <source>
        <dbReference type="Proteomes" id="UP001500221"/>
    </source>
</evidence>
<proteinExistence type="predicted"/>
<dbReference type="Proteomes" id="UP001500221">
    <property type="component" value="Unassembled WGS sequence"/>
</dbReference>
<comment type="caution">
    <text evidence="1">The sequence shown here is derived from an EMBL/GenBank/DDBJ whole genome shotgun (WGS) entry which is preliminary data.</text>
</comment>
<organism evidence="1 2">
    <name type="scientific">Nocardioides marinquilinus</name>
    <dbReference type="NCBI Taxonomy" id="1210400"/>
    <lineage>
        <taxon>Bacteria</taxon>
        <taxon>Bacillati</taxon>
        <taxon>Actinomycetota</taxon>
        <taxon>Actinomycetes</taxon>
        <taxon>Propionibacteriales</taxon>
        <taxon>Nocardioidaceae</taxon>
        <taxon>Nocardioides</taxon>
    </lineage>
</organism>
<evidence type="ECO:0000313" key="1">
    <source>
        <dbReference type="EMBL" id="GAA5152509.1"/>
    </source>
</evidence>
<accession>A0ABP9PZS2</accession>
<reference evidence="2" key="1">
    <citation type="journal article" date="2019" name="Int. J. Syst. Evol. Microbiol.">
        <title>The Global Catalogue of Microorganisms (GCM) 10K type strain sequencing project: providing services to taxonomists for standard genome sequencing and annotation.</title>
        <authorList>
            <consortium name="The Broad Institute Genomics Platform"/>
            <consortium name="The Broad Institute Genome Sequencing Center for Infectious Disease"/>
            <person name="Wu L."/>
            <person name="Ma J."/>
        </authorList>
    </citation>
    <scope>NUCLEOTIDE SEQUENCE [LARGE SCALE GENOMIC DNA]</scope>
    <source>
        <strain evidence="2">JCM 18459</strain>
    </source>
</reference>
<dbReference type="RefSeq" id="WP_345460986.1">
    <property type="nucleotide sequence ID" value="NZ_BAABKG010000004.1"/>
</dbReference>
<name>A0ABP9PZS2_9ACTN</name>